<dbReference type="AlphaFoldDB" id="A0A1N7K6T2"/>
<organism evidence="6 7">
    <name type="scientific">Alicyclobacillus vulcanalis</name>
    <dbReference type="NCBI Taxonomy" id="252246"/>
    <lineage>
        <taxon>Bacteria</taxon>
        <taxon>Bacillati</taxon>
        <taxon>Bacillota</taxon>
        <taxon>Bacilli</taxon>
        <taxon>Bacillales</taxon>
        <taxon>Alicyclobacillaceae</taxon>
        <taxon>Alicyclobacillus</taxon>
    </lineage>
</organism>
<dbReference type="InterPro" id="IPR018193">
    <property type="entry name" value="Glyc_kinase_flavodox-like_fold"/>
</dbReference>
<dbReference type="Proteomes" id="UP000186156">
    <property type="component" value="Unassembled WGS sequence"/>
</dbReference>
<dbReference type="InterPro" id="IPR036129">
    <property type="entry name" value="Glycerate_kinase_sf"/>
</dbReference>
<evidence type="ECO:0000256" key="4">
    <source>
        <dbReference type="PIRNR" id="PIRNR006078"/>
    </source>
</evidence>
<dbReference type="Gene3D" id="3.40.50.10350">
    <property type="entry name" value="Glycerate kinase, domain 1"/>
    <property type="match status" value="1"/>
</dbReference>
<feature type="transmembrane region" description="Helical" evidence="5">
    <location>
        <begin position="260"/>
        <end position="280"/>
    </location>
</feature>
<keyword evidence="3 4" id="KW-0418">Kinase</keyword>
<evidence type="ECO:0000313" key="6">
    <source>
        <dbReference type="EMBL" id="SIS57276.1"/>
    </source>
</evidence>
<keyword evidence="2 4" id="KW-0808">Transferase</keyword>
<evidence type="ECO:0000256" key="3">
    <source>
        <dbReference type="ARBA" id="ARBA00022777"/>
    </source>
</evidence>
<name>A0A1N7K6T2_9BACL</name>
<keyword evidence="7" id="KW-1185">Reference proteome</keyword>
<dbReference type="STRING" id="252246.SAMN05421799_101382"/>
<keyword evidence="5" id="KW-1133">Transmembrane helix</keyword>
<evidence type="ECO:0000256" key="1">
    <source>
        <dbReference type="ARBA" id="ARBA00006284"/>
    </source>
</evidence>
<proteinExistence type="inferred from homology"/>
<dbReference type="Pfam" id="PF02595">
    <property type="entry name" value="Gly_kinase"/>
    <property type="match status" value="1"/>
</dbReference>
<dbReference type="InterPro" id="IPR004381">
    <property type="entry name" value="Glycerate_kinase"/>
</dbReference>
<evidence type="ECO:0000313" key="7">
    <source>
        <dbReference type="Proteomes" id="UP000186156"/>
    </source>
</evidence>
<dbReference type="PIRSF" id="PIRSF006078">
    <property type="entry name" value="GlxK"/>
    <property type="match status" value="1"/>
</dbReference>
<dbReference type="SUPFAM" id="SSF110738">
    <property type="entry name" value="Glycerate kinase I"/>
    <property type="match status" value="1"/>
</dbReference>
<sequence>MGMGEEIPARAQERPSMARNAVRLLVAPDSFKGSLTADEAARAMAEGARRACPSAHVTLLPVADGGEGTLDAIAASTGARAVWVEVTSSGGHRKKAYFLALPDGTAVIECAQAVGLPEAMASGQDVWHRATWGVGEMIRHALDLGHRRIAVTLGGSGTNDAGLGMLSALGVQLVDDAGEPVPPVPAAMHRIARADVAGLDARLRGVELLAVCDVENPLCGPQGATRVFGPQKGVDAADVERLDGEIARVAEICERAMGRLAASLAGAGAAGGLGFALYLLGARRLSGIDFVLDATQFDEHVRSADLVLTGEGRTDEQTAYGKAVAGVARRAQSHGVPVFCISGSIGPGAEALYDQGVTALFSITPGPMDLGEALANAPLLLRSAVENAMRAWRAGREGWVRSNE</sequence>
<evidence type="ECO:0000256" key="2">
    <source>
        <dbReference type="ARBA" id="ARBA00022679"/>
    </source>
</evidence>
<keyword evidence="5" id="KW-0472">Membrane</keyword>
<dbReference type="PANTHER" id="PTHR21599">
    <property type="entry name" value="GLYCERATE KINASE"/>
    <property type="match status" value="1"/>
</dbReference>
<comment type="similarity">
    <text evidence="1 4">Belongs to the glycerate kinase type-1 family.</text>
</comment>
<dbReference type="InterPro" id="IPR018197">
    <property type="entry name" value="Glycerate_kinase_RE-like"/>
</dbReference>
<evidence type="ECO:0000256" key="5">
    <source>
        <dbReference type="SAM" id="Phobius"/>
    </source>
</evidence>
<gene>
    <name evidence="6" type="ORF">SAMN05421799_101382</name>
</gene>
<dbReference type="GO" id="GO:0031388">
    <property type="term" value="P:organic acid phosphorylation"/>
    <property type="evidence" value="ECO:0007669"/>
    <property type="project" value="UniProtKB-UniRule"/>
</dbReference>
<protein>
    <submittedName>
        <fullName evidence="6">Glycerate kinase</fullName>
    </submittedName>
</protein>
<dbReference type="NCBIfam" id="TIGR00045">
    <property type="entry name" value="glycerate kinase"/>
    <property type="match status" value="1"/>
</dbReference>
<dbReference type="PANTHER" id="PTHR21599:SF0">
    <property type="entry name" value="GLYCERATE KINASE"/>
    <property type="match status" value="1"/>
</dbReference>
<dbReference type="EMBL" id="FTOO01000001">
    <property type="protein sequence ID" value="SIS57276.1"/>
    <property type="molecule type" value="Genomic_DNA"/>
</dbReference>
<dbReference type="Gene3D" id="3.90.1510.10">
    <property type="entry name" value="Glycerate kinase, domain 2"/>
    <property type="match status" value="1"/>
</dbReference>
<keyword evidence="5" id="KW-0812">Transmembrane</keyword>
<reference evidence="7" key="1">
    <citation type="submission" date="2017-01" db="EMBL/GenBank/DDBJ databases">
        <authorList>
            <person name="Varghese N."/>
            <person name="Submissions S."/>
        </authorList>
    </citation>
    <scope>NUCLEOTIDE SEQUENCE [LARGE SCALE GENOMIC DNA]</scope>
    <source>
        <strain evidence="7">DSM 16176</strain>
    </source>
</reference>
<accession>A0A1N7K6T2</accession>
<dbReference type="GO" id="GO:0008887">
    <property type="term" value="F:glycerate kinase activity"/>
    <property type="evidence" value="ECO:0007669"/>
    <property type="project" value="UniProtKB-UniRule"/>
</dbReference>